<gene>
    <name evidence="1" type="ORF">ERS852470_02443</name>
</gene>
<dbReference type="GeneID" id="83013644"/>
<name>A0A174FA85_9CLOT</name>
<evidence type="ECO:0000313" key="1">
    <source>
        <dbReference type="EMBL" id="CUO47222.1"/>
    </source>
</evidence>
<organism evidence="1 2">
    <name type="scientific">Clostridium disporicum</name>
    <dbReference type="NCBI Taxonomy" id="84024"/>
    <lineage>
        <taxon>Bacteria</taxon>
        <taxon>Bacillati</taxon>
        <taxon>Bacillota</taxon>
        <taxon>Clostridia</taxon>
        <taxon>Eubacteriales</taxon>
        <taxon>Clostridiaceae</taxon>
        <taxon>Clostridium</taxon>
    </lineage>
</organism>
<dbReference type="AlphaFoldDB" id="A0A174FA85"/>
<dbReference type="EMBL" id="CYZV01000026">
    <property type="protein sequence ID" value="CUO47222.1"/>
    <property type="molecule type" value="Genomic_DNA"/>
</dbReference>
<protein>
    <submittedName>
        <fullName evidence="1">Uncharacterized protein</fullName>
    </submittedName>
</protein>
<sequence>MKSKMMKKANRKLRKAKMKGNLLMEMAEDFKDLVANAKVYKKLKGKK</sequence>
<evidence type="ECO:0000313" key="2">
    <source>
        <dbReference type="Proteomes" id="UP000095558"/>
    </source>
</evidence>
<accession>A0A174FA85</accession>
<reference evidence="1 2" key="1">
    <citation type="submission" date="2015-09" db="EMBL/GenBank/DDBJ databases">
        <authorList>
            <consortium name="Pathogen Informatics"/>
        </authorList>
    </citation>
    <scope>NUCLEOTIDE SEQUENCE [LARGE SCALE GENOMIC DNA]</scope>
    <source>
        <strain evidence="1 2">2789STDY5834855</strain>
    </source>
</reference>
<proteinExistence type="predicted"/>
<dbReference type="Proteomes" id="UP000095558">
    <property type="component" value="Unassembled WGS sequence"/>
</dbReference>
<dbReference type="RefSeq" id="WP_156327466.1">
    <property type="nucleotide sequence ID" value="NZ_CYYT01000013.1"/>
</dbReference>